<organism evidence="2">
    <name type="scientific">marine sediment metagenome</name>
    <dbReference type="NCBI Taxonomy" id="412755"/>
    <lineage>
        <taxon>unclassified sequences</taxon>
        <taxon>metagenomes</taxon>
        <taxon>ecological metagenomes</taxon>
    </lineage>
</organism>
<proteinExistence type="predicted"/>
<feature type="transmembrane region" description="Helical" evidence="1">
    <location>
        <begin position="9"/>
        <end position="26"/>
    </location>
</feature>
<comment type="caution">
    <text evidence="2">The sequence shown here is derived from an EMBL/GenBank/DDBJ whole genome shotgun (WGS) entry which is preliminary data.</text>
</comment>
<evidence type="ECO:0000313" key="2">
    <source>
        <dbReference type="EMBL" id="KKM05675.1"/>
    </source>
</evidence>
<keyword evidence="1" id="KW-1133">Transmembrane helix</keyword>
<accession>A0A0F9H3T3</accession>
<dbReference type="AlphaFoldDB" id="A0A0F9H3T3"/>
<name>A0A0F9H3T3_9ZZZZ</name>
<gene>
    <name evidence="2" type="ORF">LCGC14_1751620</name>
</gene>
<keyword evidence="1" id="KW-0812">Transmembrane</keyword>
<protein>
    <submittedName>
        <fullName evidence="2">Uncharacterized protein</fullName>
    </submittedName>
</protein>
<dbReference type="EMBL" id="LAZR01016163">
    <property type="protein sequence ID" value="KKM05675.1"/>
    <property type="molecule type" value="Genomic_DNA"/>
</dbReference>
<keyword evidence="1" id="KW-0472">Membrane</keyword>
<evidence type="ECO:0000256" key="1">
    <source>
        <dbReference type="SAM" id="Phobius"/>
    </source>
</evidence>
<feature type="transmembrane region" description="Helical" evidence="1">
    <location>
        <begin position="38"/>
        <end position="57"/>
    </location>
</feature>
<sequence length="64" mass="7003">MKLKVYSKFNLGCGLIALSSAVYIISGFSDISMHPATIIFGIAFMFALAATNFWCAFNKMGEDK</sequence>
<reference evidence="2" key="1">
    <citation type="journal article" date="2015" name="Nature">
        <title>Complex archaea that bridge the gap between prokaryotes and eukaryotes.</title>
        <authorList>
            <person name="Spang A."/>
            <person name="Saw J.H."/>
            <person name="Jorgensen S.L."/>
            <person name="Zaremba-Niedzwiedzka K."/>
            <person name="Martijn J."/>
            <person name="Lind A.E."/>
            <person name="van Eijk R."/>
            <person name="Schleper C."/>
            <person name="Guy L."/>
            <person name="Ettema T.J."/>
        </authorList>
    </citation>
    <scope>NUCLEOTIDE SEQUENCE</scope>
</reference>